<dbReference type="EMBL" id="LNJQ01000002">
    <property type="protein sequence ID" value="KWZ39898.1"/>
    <property type="molecule type" value="Genomic_DNA"/>
</dbReference>
<protein>
    <submittedName>
        <fullName evidence="7">DNA-binding protein</fullName>
    </submittedName>
</protein>
<dbReference type="Pfam" id="PF00816">
    <property type="entry name" value="Histone_HNS"/>
    <property type="match status" value="1"/>
</dbReference>
<evidence type="ECO:0000256" key="4">
    <source>
        <dbReference type="ARBA" id="ARBA00023125"/>
    </source>
</evidence>
<keyword evidence="3" id="KW-0963">Cytoplasm</keyword>
<reference evidence="7 8" key="1">
    <citation type="submission" date="2015-11" db="EMBL/GenBank/DDBJ databases">
        <authorList>
            <person name="Sahl J."/>
            <person name="Wagner D."/>
            <person name="Keim P."/>
        </authorList>
    </citation>
    <scope>NUCLEOTIDE SEQUENCE [LARGE SCALE GENOMIC DNA]</scope>
    <source>
        <strain evidence="7 8">BDU18</strain>
    </source>
</reference>
<dbReference type="Gene3D" id="4.10.430.30">
    <property type="match status" value="1"/>
</dbReference>
<dbReference type="PANTHER" id="PTHR38097">
    <property type="match status" value="1"/>
</dbReference>
<evidence type="ECO:0000256" key="5">
    <source>
        <dbReference type="SAM" id="MobiDB-lite"/>
    </source>
</evidence>
<dbReference type="Proteomes" id="UP000070255">
    <property type="component" value="Unassembled WGS sequence"/>
</dbReference>
<dbReference type="PANTHER" id="PTHR38097:SF2">
    <property type="entry name" value="DNA-BINDING PROTEIN STPA"/>
    <property type="match status" value="1"/>
</dbReference>
<dbReference type="SUPFAM" id="SSF81273">
    <property type="entry name" value="H-NS histone-like proteins"/>
    <property type="match status" value="1"/>
</dbReference>
<evidence type="ECO:0000313" key="7">
    <source>
        <dbReference type="EMBL" id="KWZ39898.1"/>
    </source>
</evidence>
<name>A0ABR5T8P1_9BURK</name>
<proteinExistence type="inferred from homology"/>
<dbReference type="InterPro" id="IPR027444">
    <property type="entry name" value="H-NS_C_dom"/>
</dbReference>
<organism evidence="7 8">
    <name type="scientific">Burkholderia savannae</name>
    <dbReference type="NCBI Taxonomy" id="1637837"/>
    <lineage>
        <taxon>Bacteria</taxon>
        <taxon>Pseudomonadati</taxon>
        <taxon>Pseudomonadota</taxon>
        <taxon>Betaproteobacteria</taxon>
        <taxon>Burkholderiales</taxon>
        <taxon>Burkholderiaceae</taxon>
        <taxon>Burkholderia</taxon>
        <taxon>pseudomallei group</taxon>
    </lineage>
</organism>
<dbReference type="SMART" id="SM00528">
    <property type="entry name" value="HNS"/>
    <property type="match status" value="1"/>
</dbReference>
<dbReference type="GO" id="GO:0003677">
    <property type="term" value="F:DNA binding"/>
    <property type="evidence" value="ECO:0007669"/>
    <property type="project" value="UniProtKB-KW"/>
</dbReference>
<feature type="region of interest" description="Disordered" evidence="5">
    <location>
        <begin position="56"/>
        <end position="75"/>
    </location>
</feature>
<sequence>MATYEELKAQLDALNKEAEVAREREISAVLSEIRGAVLKYEIRPDQIFPQWTRLRSPDKRRGPLPPKYRNPMTGETWSGRGRCPKWMAGLPRDEFLVDRFA</sequence>
<evidence type="ECO:0000256" key="3">
    <source>
        <dbReference type="ARBA" id="ARBA00022490"/>
    </source>
</evidence>
<evidence type="ECO:0000256" key="2">
    <source>
        <dbReference type="ARBA" id="ARBA00010610"/>
    </source>
</evidence>
<keyword evidence="4 7" id="KW-0238">DNA-binding</keyword>
<comment type="caution">
    <text evidence="7">The sequence shown here is derived from an EMBL/GenBank/DDBJ whole genome shotgun (WGS) entry which is preliminary data.</text>
</comment>
<evidence type="ECO:0000256" key="1">
    <source>
        <dbReference type="ARBA" id="ARBA00004453"/>
    </source>
</evidence>
<evidence type="ECO:0000259" key="6">
    <source>
        <dbReference type="SMART" id="SM00528"/>
    </source>
</evidence>
<gene>
    <name evidence="7" type="ORF">WS72_18720</name>
</gene>
<keyword evidence="8" id="KW-1185">Reference proteome</keyword>
<comment type="similarity">
    <text evidence="2">Belongs to the histone-like protein H-NS family.</text>
</comment>
<feature type="domain" description="DNA-binding protein H-NS-like C-terminal" evidence="6">
    <location>
        <begin position="58"/>
        <end position="97"/>
    </location>
</feature>
<evidence type="ECO:0000313" key="8">
    <source>
        <dbReference type="Proteomes" id="UP000070255"/>
    </source>
</evidence>
<accession>A0ABR5T8P1</accession>
<dbReference type="RefSeq" id="WP_060822419.1">
    <property type="nucleotide sequence ID" value="NZ_CP013419.1"/>
</dbReference>
<comment type="subcellular location">
    <subcellularLocation>
        <location evidence="1">Cytoplasm</location>
        <location evidence="1">Nucleoid</location>
    </subcellularLocation>
</comment>